<sequence length="647" mass="72810">MRFSVLILIFTLSLINFSFGNEINKNIDSFELKNNNYNSIDIGENTFYVFSSNDDSIKFSLSGVAHANEGSTGDPQYVVYSFSSSKIFFDDKELSLDSTNYNLNNNPTEISINKSSIASYVTDESLNKIDLIITYTKITFIWNSISQEYDEVTEYLIYTLEPEKIIDVFFDFTQPEVELSDLTVAKSETEVNISVKVDDPTFNTEQEHELVFSNNSTEIFRLPQIGNPSHDSGNQYTLDFGAPSSDGSFFRGNEELSMYIEHTDLAGNKGVVTQINDNGTHRNPIIKLTENEFYIASVHHQKTKNYLKQGSQLKYKFAFEDGVSEQVIDENFSEIVLFNEANEVKKVLYPRDSEVNINTDNNRIILTLNTDILNLFNEGEVIKSFVNLYNTSDPRLNATWTDYHIIDNTKPSLLADPILRVANTEVLSPEWSTEDLTWLQSDSEAIVTLNLNEFDLDKDETSLKVNRVIVDGSNTNEQELSIALDNFTKDNSNLNQLIFKFNPNEGLSNPNKYPTYFTIVGIEAKDIANNSSGRLDLSSSSENYYFSSFDPSIDLSNIIYLQDQGSGEVAVDPESGQLINSQVRITMPYEASALIPENISVRVIGTNGNAPLESIEVIEEKDLEENVIGYLIAITVNIVPGEFDSGI</sequence>
<protein>
    <submittedName>
        <fullName evidence="1">Uncharacterized protein</fullName>
    </submittedName>
</protein>
<comment type="caution">
    <text evidence="1">The sequence shown here is derived from an EMBL/GenBank/DDBJ whole genome shotgun (WGS) entry which is preliminary data.</text>
</comment>
<organism evidence="1 2">
    <name type="scientific">Flammeovirga pacifica</name>
    <dbReference type="NCBI Taxonomy" id="915059"/>
    <lineage>
        <taxon>Bacteria</taxon>
        <taxon>Pseudomonadati</taxon>
        <taxon>Bacteroidota</taxon>
        <taxon>Cytophagia</taxon>
        <taxon>Cytophagales</taxon>
        <taxon>Flammeovirgaceae</taxon>
        <taxon>Flammeovirga</taxon>
    </lineage>
</organism>
<dbReference type="AlphaFoldDB" id="A0A1S1YU08"/>
<accession>A0A1S1YU08</accession>
<keyword evidence="2" id="KW-1185">Reference proteome</keyword>
<proteinExistence type="predicted"/>
<evidence type="ECO:0000313" key="2">
    <source>
        <dbReference type="Proteomes" id="UP000179797"/>
    </source>
</evidence>
<dbReference type="RefSeq" id="WP_044216957.1">
    <property type="nucleotide sequence ID" value="NZ_JRYR02000002.1"/>
</dbReference>
<evidence type="ECO:0000313" key="1">
    <source>
        <dbReference type="EMBL" id="OHX64486.1"/>
    </source>
</evidence>
<reference evidence="1 2" key="1">
    <citation type="journal article" date="2012" name="Int. J. Syst. Evol. Microbiol.">
        <title>Flammeovirga pacifica sp. nov., isolated from deep-sea sediment.</title>
        <authorList>
            <person name="Xu H."/>
            <person name="Fu Y."/>
            <person name="Yang N."/>
            <person name="Ding Z."/>
            <person name="Lai Q."/>
            <person name="Zeng R."/>
        </authorList>
    </citation>
    <scope>NUCLEOTIDE SEQUENCE [LARGE SCALE GENOMIC DNA]</scope>
    <source>
        <strain evidence="2">DSM 24597 / LMG 26175 / WPAGA1</strain>
    </source>
</reference>
<dbReference type="STRING" id="915059.NH26_23180"/>
<dbReference type="EMBL" id="JRYR02000002">
    <property type="protein sequence ID" value="OHX64486.1"/>
    <property type="molecule type" value="Genomic_DNA"/>
</dbReference>
<dbReference type="Proteomes" id="UP000179797">
    <property type="component" value="Unassembled WGS sequence"/>
</dbReference>
<gene>
    <name evidence="1" type="ORF">NH26_23180</name>
</gene>
<name>A0A1S1YU08_FLAPC</name>